<dbReference type="GO" id="GO:0009523">
    <property type="term" value="C:photosystem II"/>
    <property type="evidence" value="ECO:0007669"/>
    <property type="project" value="UniProtKB-KW"/>
</dbReference>
<feature type="non-terminal residue" evidence="5">
    <location>
        <position position="1"/>
    </location>
</feature>
<evidence type="ECO:0000313" key="5">
    <source>
        <dbReference type="EMBL" id="KAF3487516.1"/>
    </source>
</evidence>
<feature type="domain" description="Photosynthesis system II assembly factor Ycf48/Hcf136-like" evidence="4">
    <location>
        <begin position="79"/>
        <end position="290"/>
    </location>
</feature>
<protein>
    <recommendedName>
        <fullName evidence="4">Photosynthesis system II assembly factor Ycf48/Hcf136-like domain-containing protein</fullName>
    </recommendedName>
</protein>
<dbReference type="Proteomes" id="UP000712600">
    <property type="component" value="Unassembled WGS sequence"/>
</dbReference>
<dbReference type="InterPro" id="IPR015943">
    <property type="entry name" value="WD40/YVTN_repeat-like_dom_sf"/>
</dbReference>
<dbReference type="GO" id="GO:0015979">
    <property type="term" value="P:photosynthesis"/>
    <property type="evidence" value="ECO:0007669"/>
    <property type="project" value="UniProtKB-KW"/>
</dbReference>
<dbReference type="InterPro" id="IPR028203">
    <property type="entry name" value="PSII_CF48-like_dom"/>
</dbReference>
<gene>
    <name evidence="5" type="ORF">F2Q69_00056529</name>
</gene>
<dbReference type="AlphaFoldDB" id="A0A8S9MWF5"/>
<proteinExistence type="predicted"/>
<evidence type="ECO:0000313" key="6">
    <source>
        <dbReference type="Proteomes" id="UP000712600"/>
    </source>
</evidence>
<dbReference type="Gene3D" id="2.130.10.10">
    <property type="entry name" value="YVTN repeat-like/Quinoprotein amine dehydrogenase"/>
    <property type="match status" value="1"/>
</dbReference>
<feature type="region of interest" description="Disordered" evidence="3">
    <location>
        <begin position="32"/>
        <end position="51"/>
    </location>
</feature>
<evidence type="ECO:0000259" key="4">
    <source>
        <dbReference type="Pfam" id="PF14870"/>
    </source>
</evidence>
<evidence type="ECO:0000256" key="1">
    <source>
        <dbReference type="ARBA" id="ARBA00022531"/>
    </source>
</evidence>
<dbReference type="PANTHER" id="PTHR47199:SF2">
    <property type="entry name" value="PHOTOSYSTEM II STABILITY_ASSEMBLY FACTOR HCF136, CHLOROPLASTIC"/>
    <property type="match status" value="1"/>
</dbReference>
<dbReference type="EMBL" id="QGKX02002183">
    <property type="protein sequence ID" value="KAF3487516.1"/>
    <property type="molecule type" value="Genomic_DNA"/>
</dbReference>
<keyword evidence="1" id="KW-0602">Photosynthesis</keyword>
<dbReference type="SUPFAM" id="SSF110296">
    <property type="entry name" value="Oligoxyloglucan reducing end-specific cellobiohydrolase"/>
    <property type="match status" value="1"/>
</dbReference>
<dbReference type="Pfam" id="PF14870">
    <property type="entry name" value="PSII_BNR"/>
    <property type="match status" value="1"/>
</dbReference>
<reference evidence="5" key="1">
    <citation type="submission" date="2019-12" db="EMBL/GenBank/DDBJ databases">
        <title>Genome sequencing and annotation of Brassica cretica.</title>
        <authorList>
            <person name="Studholme D.J."/>
            <person name="Sarris P."/>
        </authorList>
    </citation>
    <scope>NUCLEOTIDE SEQUENCE</scope>
    <source>
        <strain evidence="5">PFS-109/04</strain>
        <tissue evidence="5">Leaf</tissue>
    </source>
</reference>
<keyword evidence="2" id="KW-0604">Photosystem II</keyword>
<name>A0A8S9MWF5_BRACR</name>
<sequence>MASLQLCDGYLLSKPSVSPRFRLRQRISHRLIPKASASPPPPPPSSSSSLSLTRRDLLYQSAAVSLSLSSIVGPAKADEQLSEWERVFLPIDPGVVLLDIAFVPDEPSRGFLLGTRQTLLETKDGGNTWAPRSIPSAEEEDFNYRFNSISFKGKEGWIIGKPAILLYTADAGENWDRIPLSSQLPGDMVFIEATGEKSAEMVTDEGAIYVTSNKGYNWKAAIQETVSATLNRFLIILVDIDGKIKITVSSGISGASYYTGTFSAVNRSPDGRYVAVSSRGNFFLTWEPGQ</sequence>
<organism evidence="5 6">
    <name type="scientific">Brassica cretica</name>
    <name type="common">Mustard</name>
    <dbReference type="NCBI Taxonomy" id="69181"/>
    <lineage>
        <taxon>Eukaryota</taxon>
        <taxon>Viridiplantae</taxon>
        <taxon>Streptophyta</taxon>
        <taxon>Embryophyta</taxon>
        <taxon>Tracheophyta</taxon>
        <taxon>Spermatophyta</taxon>
        <taxon>Magnoliopsida</taxon>
        <taxon>eudicotyledons</taxon>
        <taxon>Gunneridae</taxon>
        <taxon>Pentapetalae</taxon>
        <taxon>rosids</taxon>
        <taxon>malvids</taxon>
        <taxon>Brassicales</taxon>
        <taxon>Brassicaceae</taxon>
        <taxon>Brassiceae</taxon>
        <taxon>Brassica</taxon>
    </lineage>
</organism>
<evidence type="ECO:0000256" key="3">
    <source>
        <dbReference type="SAM" id="MobiDB-lite"/>
    </source>
</evidence>
<comment type="caution">
    <text evidence="5">The sequence shown here is derived from an EMBL/GenBank/DDBJ whole genome shotgun (WGS) entry which is preliminary data.</text>
</comment>
<accession>A0A8S9MWF5</accession>
<evidence type="ECO:0000256" key="2">
    <source>
        <dbReference type="ARBA" id="ARBA00023276"/>
    </source>
</evidence>
<dbReference type="PANTHER" id="PTHR47199">
    <property type="entry name" value="PHOTOSYSTEM II STABILITY/ASSEMBLY FACTOR HCF136, CHLOROPLASTIC"/>
    <property type="match status" value="1"/>
</dbReference>